<feature type="domain" description="HTH araC/xylS-type" evidence="4">
    <location>
        <begin position="188"/>
        <end position="285"/>
    </location>
</feature>
<keyword evidence="1" id="KW-0805">Transcription regulation</keyword>
<dbReference type="AlphaFoldDB" id="A0A5C6VYW9"/>
<dbReference type="SUPFAM" id="SSF51215">
    <property type="entry name" value="Regulatory protein AraC"/>
    <property type="match status" value="1"/>
</dbReference>
<evidence type="ECO:0000256" key="1">
    <source>
        <dbReference type="ARBA" id="ARBA00023015"/>
    </source>
</evidence>
<sequence length="290" mass="34253">MNNIKINSYNLPLIRDIGYIHDSNGIFRHPDRKMEKIHVFIFVVEGSIHVFEDETEFRINEGSYLFLRKNIYHWGGDLYKPGTKWYYIHFYDSPQSESMIEDIEYKYYPQSSLINEDTYSTKLSLPKHGTVTNANYTESKLKNLVALYDNPHPLRPLQLSLQTYQFFIELYSNHIEDQQESKNHYIVNQMIKIMRNSEHKLTGEEVATTLGMNYAYLSTIFKKQTGRSVNVYQNELLIEKAIEMFKKNEGNVSEVSDILGFSNPFYFSRVFKRITGVAPTTYINENYRYQ</sequence>
<gene>
    <name evidence="5" type="ORF">FS935_11650</name>
</gene>
<dbReference type="InterPro" id="IPR009057">
    <property type="entry name" value="Homeodomain-like_sf"/>
</dbReference>
<keyword evidence="6" id="KW-1185">Reference proteome</keyword>
<dbReference type="OrthoDB" id="9807321at2"/>
<evidence type="ECO:0000313" key="5">
    <source>
        <dbReference type="EMBL" id="TXC90565.1"/>
    </source>
</evidence>
<evidence type="ECO:0000259" key="4">
    <source>
        <dbReference type="PROSITE" id="PS01124"/>
    </source>
</evidence>
<dbReference type="Proteomes" id="UP000321363">
    <property type="component" value="Unassembled WGS sequence"/>
</dbReference>
<evidence type="ECO:0000313" key="6">
    <source>
        <dbReference type="Proteomes" id="UP000321363"/>
    </source>
</evidence>
<dbReference type="PROSITE" id="PS01124">
    <property type="entry name" value="HTH_ARAC_FAMILY_2"/>
    <property type="match status" value="1"/>
</dbReference>
<dbReference type="PANTHER" id="PTHR43280:SF2">
    <property type="entry name" value="HTH-TYPE TRANSCRIPTIONAL REGULATOR EXSA"/>
    <property type="match status" value="1"/>
</dbReference>
<dbReference type="GO" id="GO:0043565">
    <property type="term" value="F:sequence-specific DNA binding"/>
    <property type="evidence" value="ECO:0007669"/>
    <property type="project" value="InterPro"/>
</dbReference>
<proteinExistence type="predicted"/>
<evidence type="ECO:0000256" key="3">
    <source>
        <dbReference type="ARBA" id="ARBA00023163"/>
    </source>
</evidence>
<dbReference type="InterPro" id="IPR018060">
    <property type="entry name" value="HTH_AraC"/>
</dbReference>
<keyword evidence="3" id="KW-0804">Transcription</keyword>
<accession>A0A5C6VYW9</accession>
<dbReference type="RefSeq" id="WP_146948734.1">
    <property type="nucleotide sequence ID" value="NZ_VOQF01000006.1"/>
</dbReference>
<keyword evidence="2" id="KW-0238">DNA-binding</keyword>
<organism evidence="5 6">
    <name type="scientific">Metabacillus litoralis</name>
    <dbReference type="NCBI Taxonomy" id="152268"/>
    <lineage>
        <taxon>Bacteria</taxon>
        <taxon>Bacillati</taxon>
        <taxon>Bacillota</taxon>
        <taxon>Bacilli</taxon>
        <taxon>Bacillales</taxon>
        <taxon>Bacillaceae</taxon>
        <taxon>Metabacillus</taxon>
    </lineage>
</organism>
<dbReference type="InterPro" id="IPR037923">
    <property type="entry name" value="HTH-like"/>
</dbReference>
<reference evidence="5 6" key="1">
    <citation type="journal article" date="2005" name="Int. J. Syst. Evol. Microbiol.">
        <title>Bacillus litoralis sp. nov., isolated from a tidal flat of the Yellow Sea in Korea.</title>
        <authorList>
            <person name="Yoon J.H."/>
            <person name="Oh T.K."/>
        </authorList>
    </citation>
    <scope>NUCLEOTIDE SEQUENCE [LARGE SCALE GENOMIC DNA]</scope>
    <source>
        <strain evidence="5 6">SW-211</strain>
    </source>
</reference>
<dbReference type="SUPFAM" id="SSF46689">
    <property type="entry name" value="Homeodomain-like"/>
    <property type="match status" value="1"/>
</dbReference>
<dbReference type="PANTHER" id="PTHR43280">
    <property type="entry name" value="ARAC-FAMILY TRANSCRIPTIONAL REGULATOR"/>
    <property type="match status" value="1"/>
</dbReference>
<dbReference type="Pfam" id="PF12833">
    <property type="entry name" value="HTH_18"/>
    <property type="match status" value="1"/>
</dbReference>
<comment type="caution">
    <text evidence="5">The sequence shown here is derived from an EMBL/GenBank/DDBJ whole genome shotgun (WGS) entry which is preliminary data.</text>
</comment>
<evidence type="ECO:0000256" key="2">
    <source>
        <dbReference type="ARBA" id="ARBA00023125"/>
    </source>
</evidence>
<dbReference type="SMART" id="SM00342">
    <property type="entry name" value="HTH_ARAC"/>
    <property type="match status" value="1"/>
</dbReference>
<dbReference type="GO" id="GO:0003700">
    <property type="term" value="F:DNA-binding transcription factor activity"/>
    <property type="evidence" value="ECO:0007669"/>
    <property type="project" value="InterPro"/>
</dbReference>
<dbReference type="Gene3D" id="1.10.10.60">
    <property type="entry name" value="Homeodomain-like"/>
    <property type="match status" value="2"/>
</dbReference>
<name>A0A5C6VYW9_9BACI</name>
<protein>
    <submittedName>
        <fullName evidence="5">AraC family transcriptional regulator</fullName>
    </submittedName>
</protein>
<dbReference type="EMBL" id="VOQF01000006">
    <property type="protein sequence ID" value="TXC90565.1"/>
    <property type="molecule type" value="Genomic_DNA"/>
</dbReference>